<evidence type="ECO:0000313" key="3">
    <source>
        <dbReference type="Proteomes" id="UP001476798"/>
    </source>
</evidence>
<feature type="coiled-coil region" evidence="1">
    <location>
        <begin position="106"/>
        <end position="168"/>
    </location>
</feature>
<proteinExistence type="predicted"/>
<protein>
    <submittedName>
        <fullName evidence="2">Uncharacterized protein</fullName>
    </submittedName>
</protein>
<evidence type="ECO:0000256" key="1">
    <source>
        <dbReference type="SAM" id="Coils"/>
    </source>
</evidence>
<dbReference type="Proteomes" id="UP001476798">
    <property type="component" value="Unassembled WGS sequence"/>
</dbReference>
<organism evidence="2 3">
    <name type="scientific">Goodea atripinnis</name>
    <dbReference type="NCBI Taxonomy" id="208336"/>
    <lineage>
        <taxon>Eukaryota</taxon>
        <taxon>Metazoa</taxon>
        <taxon>Chordata</taxon>
        <taxon>Craniata</taxon>
        <taxon>Vertebrata</taxon>
        <taxon>Euteleostomi</taxon>
        <taxon>Actinopterygii</taxon>
        <taxon>Neopterygii</taxon>
        <taxon>Teleostei</taxon>
        <taxon>Neoteleostei</taxon>
        <taxon>Acanthomorphata</taxon>
        <taxon>Ovalentaria</taxon>
        <taxon>Atherinomorphae</taxon>
        <taxon>Cyprinodontiformes</taxon>
        <taxon>Goodeidae</taxon>
        <taxon>Goodea</taxon>
    </lineage>
</organism>
<comment type="caution">
    <text evidence="2">The sequence shown here is derived from an EMBL/GenBank/DDBJ whole genome shotgun (WGS) entry which is preliminary data.</text>
</comment>
<evidence type="ECO:0000313" key="2">
    <source>
        <dbReference type="EMBL" id="MEQ2177168.1"/>
    </source>
</evidence>
<dbReference type="EMBL" id="JAHRIO010060001">
    <property type="protein sequence ID" value="MEQ2177168.1"/>
    <property type="molecule type" value="Genomic_DNA"/>
</dbReference>
<keyword evidence="1" id="KW-0175">Coiled coil</keyword>
<name>A0ABV0P0D4_9TELE</name>
<accession>A0ABV0P0D4</accession>
<gene>
    <name evidence="2" type="ORF">GOODEAATRI_001050</name>
</gene>
<keyword evidence="3" id="KW-1185">Reference proteome</keyword>
<sequence length="269" mass="31002">MGIIPRISRDIFDHIYSMDENLEFHIKVLLLGESVPVEEQLSNRNKKSSTETPAVIESLAPPTAPLSEEEKIQYEMLITNLYQQLDDKHRSSPVLIPADVLLSQLLVSSRQDYERLQEELNRLQRDSDSAKEEVKEVLQALEELAVNYDHKSQEVENKNRCNEQLNEELAHKTNVLWFQAGLEAVQRELSTLQELSCHHKKRSAEILNLLIRDLSEIGSVLGTTELKAVRPFFYSSHFTIERRPQTSDYISGFYNKLLLVPNTENCEIL</sequence>
<reference evidence="2 3" key="1">
    <citation type="submission" date="2021-06" db="EMBL/GenBank/DDBJ databases">
        <authorList>
            <person name="Palmer J.M."/>
        </authorList>
    </citation>
    <scope>NUCLEOTIDE SEQUENCE [LARGE SCALE GENOMIC DNA]</scope>
    <source>
        <strain evidence="2 3">GA_2019</strain>
        <tissue evidence="2">Muscle</tissue>
    </source>
</reference>